<dbReference type="AlphaFoldDB" id="A0A6A4MS34"/>
<keyword evidence="2" id="KW-1185">Reference proteome</keyword>
<gene>
    <name evidence="1" type="ORF">Lalb_Chr00c29g0408251</name>
</gene>
<accession>A0A6A4MS34</accession>
<dbReference type="Proteomes" id="UP000447434">
    <property type="component" value="Unassembled WGS sequence"/>
</dbReference>
<dbReference type="EMBL" id="WOCE01000054">
    <property type="protein sequence ID" value="KAE9584263.1"/>
    <property type="molecule type" value="Genomic_DNA"/>
</dbReference>
<proteinExistence type="predicted"/>
<organism evidence="1 2">
    <name type="scientific">Lupinus albus</name>
    <name type="common">White lupine</name>
    <name type="synonym">Lupinus termis</name>
    <dbReference type="NCBI Taxonomy" id="3870"/>
    <lineage>
        <taxon>Eukaryota</taxon>
        <taxon>Viridiplantae</taxon>
        <taxon>Streptophyta</taxon>
        <taxon>Embryophyta</taxon>
        <taxon>Tracheophyta</taxon>
        <taxon>Spermatophyta</taxon>
        <taxon>Magnoliopsida</taxon>
        <taxon>eudicotyledons</taxon>
        <taxon>Gunneridae</taxon>
        <taxon>Pentapetalae</taxon>
        <taxon>rosids</taxon>
        <taxon>fabids</taxon>
        <taxon>Fabales</taxon>
        <taxon>Fabaceae</taxon>
        <taxon>Papilionoideae</taxon>
        <taxon>50 kb inversion clade</taxon>
        <taxon>genistoids sensu lato</taxon>
        <taxon>core genistoids</taxon>
        <taxon>Genisteae</taxon>
        <taxon>Lupinus</taxon>
    </lineage>
</organism>
<sequence>MDFHFVRERVSRGEVRVCYVSSMYQLADVFTKALSSAKFAPLRSKLRVVPPLQLEGAFRPYISFFVIHRSIKIEASLVRLYLPNIII</sequence>
<geneLocation type="mitochondrion" evidence="1"/>
<keyword evidence="1" id="KW-0496">Mitochondrion</keyword>
<dbReference type="OrthoDB" id="10518788at2759"/>
<protein>
    <submittedName>
        <fullName evidence="1">Uncharacterized protein</fullName>
    </submittedName>
</protein>
<reference evidence="2" key="1">
    <citation type="journal article" date="2020" name="Nat. Commun.">
        <title>Genome sequence of the cluster root forming white lupin.</title>
        <authorList>
            <person name="Hufnagel B."/>
            <person name="Marques A."/>
            <person name="Soriano A."/>
            <person name="Marques L."/>
            <person name="Divol F."/>
            <person name="Doumas P."/>
            <person name="Sallet E."/>
            <person name="Mancinotti D."/>
            <person name="Carrere S."/>
            <person name="Marande W."/>
            <person name="Arribat S."/>
            <person name="Keller J."/>
            <person name="Huneau C."/>
            <person name="Blein T."/>
            <person name="Aime D."/>
            <person name="Laguerre M."/>
            <person name="Taylor J."/>
            <person name="Schubert V."/>
            <person name="Nelson M."/>
            <person name="Geu-Flores F."/>
            <person name="Crespi M."/>
            <person name="Gallardo-Guerrero K."/>
            <person name="Delaux P.-M."/>
            <person name="Salse J."/>
            <person name="Berges H."/>
            <person name="Guyot R."/>
            <person name="Gouzy J."/>
            <person name="Peret B."/>
        </authorList>
    </citation>
    <scope>NUCLEOTIDE SEQUENCE [LARGE SCALE GENOMIC DNA]</scope>
    <source>
        <strain evidence="2">cv. Amiga</strain>
    </source>
</reference>
<name>A0A6A4MS34_LUPAL</name>
<comment type="caution">
    <text evidence="1">The sequence shown here is derived from an EMBL/GenBank/DDBJ whole genome shotgun (WGS) entry which is preliminary data.</text>
</comment>
<evidence type="ECO:0000313" key="2">
    <source>
        <dbReference type="Proteomes" id="UP000447434"/>
    </source>
</evidence>
<evidence type="ECO:0000313" key="1">
    <source>
        <dbReference type="EMBL" id="KAE9584263.1"/>
    </source>
</evidence>